<dbReference type="CDD" id="cd08428">
    <property type="entry name" value="PBP2_IciA_ArgP"/>
    <property type="match status" value="1"/>
</dbReference>
<dbReference type="OrthoDB" id="3252676at2"/>
<dbReference type="Gene3D" id="3.40.190.290">
    <property type="match status" value="1"/>
</dbReference>
<dbReference type="EMBL" id="FPLD01000025">
    <property type="protein sequence ID" value="SGY87336.1"/>
    <property type="molecule type" value="Genomic_DNA"/>
</dbReference>
<dbReference type="InterPro" id="IPR036388">
    <property type="entry name" value="WH-like_DNA-bd_sf"/>
</dbReference>
<keyword evidence="8" id="KW-1185">Reference proteome</keyword>
<dbReference type="Proteomes" id="UP000183794">
    <property type="component" value="Unassembled WGS sequence"/>
</dbReference>
<evidence type="ECO:0000256" key="3">
    <source>
        <dbReference type="ARBA" id="ARBA00023125"/>
    </source>
</evidence>
<organism evidence="6 9">
    <name type="scientific">Moritella viscosa</name>
    <dbReference type="NCBI Taxonomy" id="80854"/>
    <lineage>
        <taxon>Bacteria</taxon>
        <taxon>Pseudomonadati</taxon>
        <taxon>Pseudomonadota</taxon>
        <taxon>Gammaproteobacteria</taxon>
        <taxon>Alteromonadales</taxon>
        <taxon>Moritellaceae</taxon>
        <taxon>Moritella</taxon>
    </lineage>
</organism>
<dbReference type="Pfam" id="PF00126">
    <property type="entry name" value="HTH_1"/>
    <property type="match status" value="1"/>
</dbReference>
<dbReference type="Pfam" id="PF03466">
    <property type="entry name" value="LysR_substrate"/>
    <property type="match status" value="1"/>
</dbReference>
<dbReference type="InterPro" id="IPR050176">
    <property type="entry name" value="LTTR"/>
</dbReference>
<dbReference type="InterPro" id="IPR036390">
    <property type="entry name" value="WH_DNA-bd_sf"/>
</dbReference>
<dbReference type="InterPro" id="IPR005119">
    <property type="entry name" value="LysR_subst-bd"/>
</dbReference>
<evidence type="ECO:0000313" key="7">
    <source>
        <dbReference type="EMBL" id="SGZ03719.1"/>
    </source>
</evidence>
<evidence type="ECO:0000313" key="9">
    <source>
        <dbReference type="Proteomes" id="UP000183794"/>
    </source>
</evidence>
<dbReference type="PANTHER" id="PTHR30579">
    <property type="entry name" value="TRANSCRIPTIONAL REGULATOR"/>
    <property type="match status" value="1"/>
</dbReference>
<dbReference type="PRINTS" id="PR00039">
    <property type="entry name" value="HTHLYSR"/>
</dbReference>
<reference evidence="6 9" key="2">
    <citation type="submission" date="2016-11" db="EMBL/GenBank/DDBJ databases">
        <authorList>
            <person name="Jaros S."/>
            <person name="Januszkiewicz K."/>
            <person name="Wedrychowicz H."/>
        </authorList>
    </citation>
    <scope>NUCLEOTIDE SEQUENCE [LARGE SCALE GENOMIC DNA]</scope>
    <source>
        <strain evidence="6">NVI 5450</strain>
    </source>
</reference>
<gene>
    <name evidence="7" type="ORF">MT2528_4653</name>
    <name evidence="6" type="ORF">NVI5450_0741</name>
</gene>
<dbReference type="Proteomes" id="UP000182660">
    <property type="component" value="Unassembled WGS sequence"/>
</dbReference>
<dbReference type="NCBIfam" id="TIGR03298">
    <property type="entry name" value="argP"/>
    <property type="match status" value="1"/>
</dbReference>
<dbReference type="GO" id="GO:0003700">
    <property type="term" value="F:DNA-binding transcription factor activity"/>
    <property type="evidence" value="ECO:0007669"/>
    <property type="project" value="InterPro"/>
</dbReference>
<dbReference type="PROSITE" id="PS50931">
    <property type="entry name" value="HTH_LYSR"/>
    <property type="match status" value="1"/>
</dbReference>
<dbReference type="RefSeq" id="WP_045109556.1">
    <property type="nucleotide sequence ID" value="NZ_CAWQZC010000047.1"/>
</dbReference>
<dbReference type="SUPFAM" id="SSF53850">
    <property type="entry name" value="Periplasmic binding protein-like II"/>
    <property type="match status" value="1"/>
</dbReference>
<evidence type="ECO:0000313" key="8">
    <source>
        <dbReference type="Proteomes" id="UP000182660"/>
    </source>
</evidence>
<evidence type="ECO:0000256" key="2">
    <source>
        <dbReference type="ARBA" id="ARBA00023015"/>
    </source>
</evidence>
<dbReference type="InterPro" id="IPR017685">
    <property type="entry name" value="ArgP"/>
</dbReference>
<feature type="domain" description="HTH lysR-type" evidence="5">
    <location>
        <begin position="1"/>
        <end position="57"/>
    </location>
</feature>
<evidence type="ECO:0000256" key="1">
    <source>
        <dbReference type="ARBA" id="ARBA00009437"/>
    </source>
</evidence>
<dbReference type="EMBL" id="FPLJ01000145">
    <property type="protein sequence ID" value="SGZ03719.1"/>
    <property type="molecule type" value="Genomic_DNA"/>
</dbReference>
<evidence type="ECO:0000313" key="6">
    <source>
        <dbReference type="EMBL" id="SGY87336.1"/>
    </source>
</evidence>
<comment type="similarity">
    <text evidence="1">Belongs to the LysR transcriptional regulatory family.</text>
</comment>
<dbReference type="InterPro" id="IPR000847">
    <property type="entry name" value="LysR_HTH_N"/>
</dbReference>
<keyword evidence="3" id="KW-0238">DNA-binding</keyword>
<dbReference type="NCBIfam" id="NF009888">
    <property type="entry name" value="PRK13348.1"/>
    <property type="match status" value="1"/>
</dbReference>
<keyword evidence="2" id="KW-0805">Transcription regulation</keyword>
<reference evidence="7 8" key="1">
    <citation type="submission" date="2016-11" db="EMBL/GenBank/DDBJ databases">
        <authorList>
            <person name="Klemetsen T."/>
        </authorList>
    </citation>
    <scope>NUCLEOTIDE SEQUENCE [LARGE SCALE GENOMIC DNA]</scope>
    <source>
        <strain evidence="7">MT 2528</strain>
    </source>
</reference>
<dbReference type="Gene3D" id="1.10.10.10">
    <property type="entry name" value="Winged helix-like DNA-binding domain superfamily/Winged helix DNA-binding domain"/>
    <property type="match status" value="1"/>
</dbReference>
<sequence length="294" mass="32599">MDYKLLYALQVVIEQQSFERAANVLCISQPAVSQRIKSLEEYVAQPVLIRSQPIVATGIGQRLLKHYKQVQHLEAELLPSISAASTDKAVVMAIAVNADSLATWFIPALAPLLKQYPIELNLHIMDEVRTLEKVKAGEAFGALSLQKKPLPGCESTLLGELNYALVATPAFVQQYLPEGITQKALLKAPAVSFDHKDDMHIKFIQQHFSLAGGSYPCHIVRSSEAFVAMANAGVAYCLIPELQIKDELASGQLVKLTDIQLTIPLYWHRWILLKGLYKQVSEQIMIAGKREIPC</sequence>
<dbReference type="AlphaFoldDB" id="A0A1L0A1B6"/>
<accession>A0A1L0A1B6</accession>
<keyword evidence="4" id="KW-0804">Transcription</keyword>
<evidence type="ECO:0000256" key="4">
    <source>
        <dbReference type="ARBA" id="ARBA00023163"/>
    </source>
</evidence>
<evidence type="ECO:0000259" key="5">
    <source>
        <dbReference type="PROSITE" id="PS50931"/>
    </source>
</evidence>
<dbReference type="NCBIfam" id="NF002964">
    <property type="entry name" value="PRK03635.1"/>
    <property type="match status" value="1"/>
</dbReference>
<proteinExistence type="inferred from homology"/>
<dbReference type="SUPFAM" id="SSF46785">
    <property type="entry name" value="Winged helix' DNA-binding domain"/>
    <property type="match status" value="1"/>
</dbReference>
<dbReference type="PANTHER" id="PTHR30579:SF2">
    <property type="entry name" value="HTH-TYPE TRANSCRIPTIONAL REGULATOR ARGP"/>
    <property type="match status" value="1"/>
</dbReference>
<name>A0A1L0A1B6_9GAMM</name>
<protein>
    <submittedName>
        <fullName evidence="6">Chromosome initiation inhibitor</fullName>
    </submittedName>
</protein>
<dbReference type="GO" id="GO:0003677">
    <property type="term" value="F:DNA binding"/>
    <property type="evidence" value="ECO:0007669"/>
    <property type="project" value="UniProtKB-KW"/>
</dbReference>
<dbReference type="GeneID" id="61298101"/>